<name>A0A1D9QIW1_SCLS1</name>
<evidence type="ECO:0000313" key="1">
    <source>
        <dbReference type="EMBL" id="APA14870.1"/>
    </source>
</evidence>
<reference evidence="2" key="1">
    <citation type="journal article" date="2017" name="Genome Biol. Evol.">
        <title>The complete genome sequence of the phytopathogenic fungus Sclerotinia sclerotiorum reveals insights into the genome architecture of broad host range pathogens.</title>
        <authorList>
            <person name="Derbyshire M."/>
            <person name="Denton-Giles M."/>
            <person name="Hegedus D."/>
            <person name="Seifbarghy S."/>
            <person name="Rollins J."/>
            <person name="van Kan J."/>
            <person name="Seidl M.F."/>
            <person name="Faino L."/>
            <person name="Mbengue M."/>
            <person name="Navaud O."/>
            <person name="Raffaele S."/>
            <person name="Hammond-Kosack K."/>
            <person name="Heard S."/>
            <person name="Oliver R."/>
        </authorList>
    </citation>
    <scope>NUCLEOTIDE SEQUENCE [LARGE SCALE GENOMIC DNA]</scope>
    <source>
        <strain evidence="2">ATCC 18683 / 1980 / Ss-1</strain>
    </source>
</reference>
<accession>A0A1D9QIW1</accession>
<dbReference type="Proteomes" id="UP000177798">
    <property type="component" value="Chromosome 13"/>
</dbReference>
<proteinExistence type="predicted"/>
<dbReference type="VEuPathDB" id="FungiDB:sscle_13g096400"/>
<sequence>MEGRGKSLDYSKSFGDGGGDLVRTTSIVEVDEISNEQPHLTSARLSSELSKISPEGVQDVEAVVVPSEGKRPEGAKLTILTVALMLSVFVMSLDKSIID</sequence>
<dbReference type="EMBL" id="CP017826">
    <property type="protein sequence ID" value="APA14870.1"/>
    <property type="molecule type" value="Genomic_DNA"/>
</dbReference>
<evidence type="ECO:0000313" key="2">
    <source>
        <dbReference type="Proteomes" id="UP000177798"/>
    </source>
</evidence>
<organism evidence="1 2">
    <name type="scientific">Sclerotinia sclerotiorum (strain ATCC 18683 / 1980 / Ss-1)</name>
    <name type="common">White mold</name>
    <name type="synonym">Whetzelinia sclerotiorum</name>
    <dbReference type="NCBI Taxonomy" id="665079"/>
    <lineage>
        <taxon>Eukaryota</taxon>
        <taxon>Fungi</taxon>
        <taxon>Dikarya</taxon>
        <taxon>Ascomycota</taxon>
        <taxon>Pezizomycotina</taxon>
        <taxon>Leotiomycetes</taxon>
        <taxon>Helotiales</taxon>
        <taxon>Sclerotiniaceae</taxon>
        <taxon>Sclerotinia</taxon>
    </lineage>
</organism>
<protein>
    <submittedName>
        <fullName evidence="1">Uncharacterized protein</fullName>
    </submittedName>
</protein>
<gene>
    <name evidence="1" type="ORF">sscle_13g096400</name>
</gene>
<dbReference type="AlphaFoldDB" id="A0A1D9QIW1"/>